<comment type="subcellular location">
    <subcellularLocation>
        <location evidence="2">Cell membrane</location>
        <topology evidence="2">Multi-pass membrane protein</topology>
    </subcellularLocation>
</comment>
<dbReference type="EMBL" id="LHZF01000160">
    <property type="protein sequence ID" value="KXV16183.1"/>
    <property type="molecule type" value="Genomic_DNA"/>
</dbReference>
<dbReference type="GO" id="GO:0034257">
    <property type="term" value="F:nicotinamide riboside transmembrane transporter activity"/>
    <property type="evidence" value="ECO:0007669"/>
    <property type="project" value="InterPro"/>
</dbReference>
<dbReference type="NCBIfam" id="TIGR01528">
    <property type="entry name" value="NMN_trans_PnuC"/>
    <property type="match status" value="1"/>
</dbReference>
<organism evidence="11 12">
    <name type="scientific">Acetobacter malorum</name>
    <dbReference type="NCBI Taxonomy" id="178901"/>
    <lineage>
        <taxon>Bacteria</taxon>
        <taxon>Pseudomonadati</taxon>
        <taxon>Pseudomonadota</taxon>
        <taxon>Alphaproteobacteria</taxon>
        <taxon>Acetobacterales</taxon>
        <taxon>Acetobacteraceae</taxon>
        <taxon>Acetobacter</taxon>
    </lineage>
</organism>
<evidence type="ECO:0000256" key="6">
    <source>
        <dbReference type="ARBA" id="ARBA00022475"/>
    </source>
</evidence>
<keyword evidence="8 10" id="KW-1133">Transmembrane helix</keyword>
<dbReference type="PATRIC" id="fig|178901.13.peg.2147"/>
<evidence type="ECO:0000256" key="5">
    <source>
        <dbReference type="ARBA" id="ARBA00022448"/>
    </source>
</evidence>
<evidence type="ECO:0000256" key="8">
    <source>
        <dbReference type="ARBA" id="ARBA00022989"/>
    </source>
</evidence>
<dbReference type="PANTHER" id="PTHR36122:SF2">
    <property type="entry name" value="NICOTINAMIDE RIBOSIDE TRANSPORTER PNUC"/>
    <property type="match status" value="1"/>
</dbReference>
<comment type="function">
    <text evidence="1">Required for nicotinamide riboside transport across the inner membrane.</text>
</comment>
<comment type="caution">
    <text evidence="11">The sequence shown here is derived from an EMBL/GenBank/DDBJ whole genome shotgun (WGS) entry which is preliminary data.</text>
</comment>
<sequence length="194" mass="21471">MSLLELLSVLFSAAGVWLTGRRAVLCWPVMLVASVLYGVVFWRAHLYADTVLQGVFAALSLYGWWRWLRGVRDEGAVQVTQPPQGVMVRGVVLSLAAGVLLGGVLQTWTDDPNPLMDALLSTFSILGQVWMARRYLASWLIWLGVDVLYTGLFVVRELYLTAGLYAVFVALAVAGWVQWRAVCVITEPGKPPFE</sequence>
<feature type="transmembrane region" description="Helical" evidence="10">
    <location>
        <begin position="136"/>
        <end position="155"/>
    </location>
</feature>
<evidence type="ECO:0000256" key="9">
    <source>
        <dbReference type="ARBA" id="ARBA00023136"/>
    </source>
</evidence>
<keyword evidence="6" id="KW-1003">Cell membrane</keyword>
<feature type="transmembrane region" description="Helical" evidence="10">
    <location>
        <begin position="86"/>
        <end position="108"/>
    </location>
</feature>
<dbReference type="Proteomes" id="UP000075526">
    <property type="component" value="Unassembled WGS sequence"/>
</dbReference>
<protein>
    <recommendedName>
        <fullName evidence="4">Nicotinamide riboside transporter PnuC</fullName>
    </recommendedName>
</protein>
<keyword evidence="9 10" id="KW-0472">Membrane</keyword>
<evidence type="ECO:0000256" key="1">
    <source>
        <dbReference type="ARBA" id="ARBA00002672"/>
    </source>
</evidence>
<evidence type="ECO:0000256" key="4">
    <source>
        <dbReference type="ARBA" id="ARBA00017522"/>
    </source>
</evidence>
<dbReference type="PANTHER" id="PTHR36122">
    <property type="entry name" value="NICOTINAMIDE RIBOSIDE TRANSPORTER PNUC"/>
    <property type="match status" value="1"/>
</dbReference>
<dbReference type="GO" id="GO:0005886">
    <property type="term" value="C:plasma membrane"/>
    <property type="evidence" value="ECO:0007669"/>
    <property type="project" value="UniProtKB-SubCell"/>
</dbReference>
<accession>A0A149RQ15</accession>
<proteinExistence type="inferred from homology"/>
<feature type="transmembrane region" description="Helical" evidence="10">
    <location>
        <begin position="46"/>
        <end position="65"/>
    </location>
</feature>
<reference evidence="11 12" key="1">
    <citation type="submission" date="2015-06" db="EMBL/GenBank/DDBJ databases">
        <title>Improved classification and identification of acetic acid bacteria using matrix-assisted laser desorption/ionization time-of-flight mass spectrometry; Gluconobacter nephelii and Gluconobacter uchimurae are later heterotypic synonyms of Gluconobacter japonicus and Gluconobacter oxydans, respectively.</title>
        <authorList>
            <person name="Li L."/>
            <person name="Cleenwerck I."/>
            <person name="De Vuyst L."/>
            <person name="Vandamme P."/>
        </authorList>
    </citation>
    <scope>NUCLEOTIDE SEQUENCE [LARGE SCALE GENOMIC DNA]</scope>
    <source>
        <strain evidence="11 12">LMG 1552</strain>
    </source>
</reference>
<evidence type="ECO:0000256" key="3">
    <source>
        <dbReference type="ARBA" id="ARBA00006669"/>
    </source>
</evidence>
<dbReference type="RefSeq" id="WP_061508141.1">
    <property type="nucleotide sequence ID" value="NZ_LHZF01000160.1"/>
</dbReference>
<dbReference type="InterPro" id="IPR006419">
    <property type="entry name" value="NMN_transpt_PnuC"/>
</dbReference>
<evidence type="ECO:0000313" key="11">
    <source>
        <dbReference type="EMBL" id="KXV16183.1"/>
    </source>
</evidence>
<keyword evidence="7 10" id="KW-0812">Transmembrane</keyword>
<evidence type="ECO:0000313" key="12">
    <source>
        <dbReference type="Proteomes" id="UP000075526"/>
    </source>
</evidence>
<comment type="similarity">
    <text evidence="3">Belongs to the nicotinamide ribonucleoside (NR) uptake permease (TC 4.B.1) family.</text>
</comment>
<keyword evidence="11" id="KW-0032">Aminotransferase</keyword>
<keyword evidence="11" id="KW-0808">Transferase</keyword>
<name>A0A149RQ15_9PROT</name>
<dbReference type="GO" id="GO:0008483">
    <property type="term" value="F:transaminase activity"/>
    <property type="evidence" value="ECO:0007669"/>
    <property type="project" value="UniProtKB-KW"/>
</dbReference>
<keyword evidence="5" id="KW-0813">Transport</keyword>
<dbReference type="AlphaFoldDB" id="A0A149RQ15"/>
<gene>
    <name evidence="11" type="ORF">AD933_07355</name>
</gene>
<evidence type="ECO:0000256" key="7">
    <source>
        <dbReference type="ARBA" id="ARBA00022692"/>
    </source>
</evidence>
<evidence type="ECO:0000256" key="2">
    <source>
        <dbReference type="ARBA" id="ARBA00004651"/>
    </source>
</evidence>
<evidence type="ECO:0000256" key="10">
    <source>
        <dbReference type="SAM" id="Phobius"/>
    </source>
</evidence>
<feature type="transmembrane region" description="Helical" evidence="10">
    <location>
        <begin position="162"/>
        <end position="179"/>
    </location>
</feature>
<dbReference type="Pfam" id="PF04973">
    <property type="entry name" value="NMN_transporter"/>
    <property type="match status" value="1"/>
</dbReference>